<proteinExistence type="predicted"/>
<reference evidence="2 3" key="1">
    <citation type="submission" date="2021-06" db="EMBL/GenBank/DDBJ databases">
        <authorList>
            <person name="Kallberg Y."/>
            <person name="Tangrot J."/>
            <person name="Rosling A."/>
        </authorList>
    </citation>
    <scope>NUCLEOTIDE SEQUENCE [LARGE SCALE GENOMIC DNA]</scope>
    <source>
        <strain evidence="2 3">120-4 pot B 10/14</strain>
    </source>
</reference>
<evidence type="ECO:0000256" key="1">
    <source>
        <dbReference type="SAM" id="Coils"/>
    </source>
</evidence>
<organism evidence="2 3">
    <name type="scientific">Gigaspora margarita</name>
    <dbReference type="NCBI Taxonomy" id="4874"/>
    <lineage>
        <taxon>Eukaryota</taxon>
        <taxon>Fungi</taxon>
        <taxon>Fungi incertae sedis</taxon>
        <taxon>Mucoromycota</taxon>
        <taxon>Glomeromycotina</taxon>
        <taxon>Glomeromycetes</taxon>
        <taxon>Diversisporales</taxon>
        <taxon>Gigasporaceae</taxon>
        <taxon>Gigaspora</taxon>
    </lineage>
</organism>
<dbReference type="EMBL" id="CAJVQB010041636">
    <property type="protein sequence ID" value="CAG8829717.1"/>
    <property type="molecule type" value="Genomic_DNA"/>
</dbReference>
<feature type="non-terminal residue" evidence="2">
    <location>
        <position position="1"/>
    </location>
</feature>
<accession>A0ABN7WEJ5</accession>
<feature type="coiled-coil region" evidence="1">
    <location>
        <begin position="164"/>
        <end position="223"/>
    </location>
</feature>
<evidence type="ECO:0000313" key="2">
    <source>
        <dbReference type="EMBL" id="CAG8829717.1"/>
    </source>
</evidence>
<gene>
    <name evidence="2" type="ORF">GMARGA_LOCUS30063</name>
</gene>
<name>A0ABN7WEJ5_GIGMA</name>
<protein>
    <submittedName>
        <fullName evidence="2">42659_t:CDS:1</fullName>
    </submittedName>
</protein>
<sequence length="251" mass="29878">NGINGENLETNLGELEKIIKERKKYFEELEKIIKERNELKKSIDNNKITQKIAIQLITNLNKEKNEYKERVELFQQQITRLSDQNQQYQQEITRLSDQNYQHQQEITRLSDQNQEFEIMRNLNGITIANQNIRIRRLQDQTPTRNQYLRYENQFLSQVVVEGIVGGAQREISELRNDNQRLNYENQCLDRDLEIVRRLGDSRIASQNVQIRNLQERLDQYGAELSERGISTIPMLTRQDAFFLEDDDMDTN</sequence>
<feature type="coiled-coil region" evidence="1">
    <location>
        <begin position="15"/>
        <end position="105"/>
    </location>
</feature>
<comment type="caution">
    <text evidence="2">The sequence shown here is derived from an EMBL/GenBank/DDBJ whole genome shotgun (WGS) entry which is preliminary data.</text>
</comment>
<evidence type="ECO:0000313" key="3">
    <source>
        <dbReference type="Proteomes" id="UP000789901"/>
    </source>
</evidence>
<keyword evidence="3" id="KW-1185">Reference proteome</keyword>
<keyword evidence="1" id="KW-0175">Coiled coil</keyword>
<dbReference type="Proteomes" id="UP000789901">
    <property type="component" value="Unassembled WGS sequence"/>
</dbReference>